<dbReference type="AlphaFoldDB" id="A0A8J2Q3Z4"/>
<evidence type="ECO:0000313" key="3">
    <source>
        <dbReference type="Proteomes" id="UP000746747"/>
    </source>
</evidence>
<dbReference type="Proteomes" id="UP000746747">
    <property type="component" value="Unassembled WGS sequence"/>
</dbReference>
<accession>A0A8J2Q3Z4</accession>
<dbReference type="EMBL" id="CAKAEH010001874">
    <property type="protein sequence ID" value="CAG9540007.1"/>
    <property type="molecule type" value="Genomic_DNA"/>
</dbReference>
<keyword evidence="3" id="KW-1185">Reference proteome</keyword>
<sequence>MDRVKKYDKGIRTDEKTLGGDEGGVANGVSVRVAYWDSALAVQVASFRFYAWLWTTNRLTPYPPRYRPPARPLWKHEDKLERGRVGLVMFPQKNSNGSDSSGSCLILFFPVFPAAAVALTHTENERAMKPELMGAFHFLNFFVFSDNFISLRTTITSLTFRN</sequence>
<organism evidence="2 3">
    <name type="scientific">Cercopithifilaria johnstoni</name>
    <dbReference type="NCBI Taxonomy" id="2874296"/>
    <lineage>
        <taxon>Eukaryota</taxon>
        <taxon>Metazoa</taxon>
        <taxon>Ecdysozoa</taxon>
        <taxon>Nematoda</taxon>
        <taxon>Chromadorea</taxon>
        <taxon>Rhabditida</taxon>
        <taxon>Spirurina</taxon>
        <taxon>Spiruromorpha</taxon>
        <taxon>Filarioidea</taxon>
        <taxon>Onchocercidae</taxon>
        <taxon>Cercopithifilaria</taxon>
    </lineage>
</organism>
<name>A0A8J2Q3Z4_9BILA</name>
<feature type="transmembrane region" description="Helical" evidence="1">
    <location>
        <begin position="132"/>
        <end position="151"/>
    </location>
</feature>
<evidence type="ECO:0000256" key="1">
    <source>
        <dbReference type="SAM" id="Phobius"/>
    </source>
</evidence>
<keyword evidence="1" id="KW-0812">Transmembrane</keyword>
<comment type="caution">
    <text evidence="2">The sequence shown here is derived from an EMBL/GenBank/DDBJ whole genome shotgun (WGS) entry which is preliminary data.</text>
</comment>
<reference evidence="2" key="1">
    <citation type="submission" date="2021-09" db="EMBL/GenBank/DDBJ databases">
        <authorList>
            <consortium name="Pathogen Informatics"/>
        </authorList>
    </citation>
    <scope>NUCLEOTIDE SEQUENCE</scope>
</reference>
<evidence type="ECO:0000313" key="2">
    <source>
        <dbReference type="EMBL" id="CAG9540007.1"/>
    </source>
</evidence>
<protein>
    <submittedName>
        <fullName evidence="2">Uncharacterized protein</fullName>
    </submittedName>
</protein>
<gene>
    <name evidence="2" type="ORF">CJOHNSTONI_LOCUS9558</name>
</gene>
<keyword evidence="1" id="KW-1133">Transmembrane helix</keyword>
<keyword evidence="1" id="KW-0472">Membrane</keyword>
<proteinExistence type="predicted"/>
<feature type="transmembrane region" description="Helical" evidence="1">
    <location>
        <begin position="102"/>
        <end position="120"/>
    </location>
</feature>